<comment type="caution">
    <text evidence="3">The sequence shown here is derived from an EMBL/GenBank/DDBJ whole genome shotgun (WGS) entry which is preliminary data.</text>
</comment>
<dbReference type="InterPro" id="IPR014710">
    <property type="entry name" value="RmlC-like_jellyroll"/>
</dbReference>
<reference evidence="3 4" key="1">
    <citation type="submission" date="2019-11" db="EMBL/GenBank/DDBJ databases">
        <title>Novel Deefgea species.</title>
        <authorList>
            <person name="Han J.-H."/>
        </authorList>
    </citation>
    <scope>NUCLEOTIDE SEQUENCE [LARGE SCALE GENOMIC DNA]</scope>
    <source>
        <strain evidence="3 4">LMG 24817</strain>
    </source>
</reference>
<keyword evidence="4" id="KW-1185">Reference proteome</keyword>
<dbReference type="InterPro" id="IPR000644">
    <property type="entry name" value="CBS_dom"/>
</dbReference>
<dbReference type="InterPro" id="IPR000595">
    <property type="entry name" value="cNMP-bd_dom"/>
</dbReference>
<organism evidence="3 4">
    <name type="scientific">Deefgea chitinilytica</name>
    <dbReference type="NCBI Taxonomy" id="570276"/>
    <lineage>
        <taxon>Bacteria</taxon>
        <taxon>Pseudomonadati</taxon>
        <taxon>Pseudomonadota</taxon>
        <taxon>Betaproteobacteria</taxon>
        <taxon>Neisseriales</taxon>
        <taxon>Chitinibacteraceae</taxon>
        <taxon>Deefgea</taxon>
    </lineage>
</organism>
<name>A0ABS2CFB9_9NEIS</name>
<dbReference type="Gene3D" id="2.60.120.10">
    <property type="entry name" value="Jelly Rolls"/>
    <property type="match status" value="1"/>
</dbReference>
<dbReference type="PANTHER" id="PTHR43080:SF2">
    <property type="entry name" value="CBS DOMAIN-CONTAINING PROTEIN"/>
    <property type="match status" value="1"/>
</dbReference>
<gene>
    <name evidence="3" type="ORF">GM173_14810</name>
</gene>
<dbReference type="Pfam" id="PF00571">
    <property type="entry name" value="CBS"/>
    <property type="match status" value="1"/>
</dbReference>
<dbReference type="InterPro" id="IPR018821">
    <property type="entry name" value="DUF294_put_nucleoTrafse_sb-bd"/>
</dbReference>
<dbReference type="PANTHER" id="PTHR43080">
    <property type="entry name" value="CBS DOMAIN-CONTAINING PROTEIN CBSX3, MITOCHONDRIAL"/>
    <property type="match status" value="1"/>
</dbReference>
<protein>
    <submittedName>
        <fullName evidence="3">CBS domain-containing protein</fullName>
    </submittedName>
</protein>
<dbReference type="InterPro" id="IPR005105">
    <property type="entry name" value="GlnD_Uridyltrans_N"/>
</dbReference>
<accession>A0ABS2CFB9</accession>
<dbReference type="InterPro" id="IPR046342">
    <property type="entry name" value="CBS_dom_sf"/>
</dbReference>
<keyword evidence="1" id="KW-0129">CBS domain</keyword>
<dbReference type="InterPro" id="IPR051257">
    <property type="entry name" value="Diverse_CBS-Domain"/>
</dbReference>
<sequence>MMSTLFDFTIAPYSSLTSSEQDRFEQALDIQYFASGSTVIAANAANTALLIVSKGLIAEEEQSEVLSVYSELETLNGKALLNESASQHWVAIEDSLVFSVPRDLILELMRSNPRFGAYFYQDIAQRLAMLTQAATAGDELQSLLLAPIHSVYLHPVQWLSHEASILDAARHMQAHACTSVFIQHQQQAGIFTQTDLRDFVTSEQHASQARLADYAQYRLHTIRDTAPLHAAMALMVRHSITRVVVQRDDTIIGTLEQVDLLAFLTQHSHLIQNQIERARNLDELGLAWAQTDKIIRQQQGQGIKVTLIAATIRELHRKLLAKIWLLIAPPEITQQVCLLCMGSEGRGEQILPTDQDNALIIADGFTHPDLVAICEQFNQALIRFGYPSCAGKVMVNNPYWRRSESEFKLLFNDWQAKTSGEHMLNLAIWLDAYPVIGDKSLFSRLRDYLLQDLSPNDSLLGHFALPIVQFDTPLGFFSQLRSTSGQLDLKKGGIFTLVHGIRCLALKAGLKQRNSYHRLDALRERGLLSAEFARELSETLAFLQSLQLRFGLQKAQQGKAIDHLITLSQLTTLERDLLKDAFVVVKRFKQHISHQFKLHLL</sequence>
<evidence type="ECO:0000313" key="4">
    <source>
        <dbReference type="Proteomes" id="UP001195660"/>
    </source>
</evidence>
<dbReference type="EMBL" id="WOFE01000011">
    <property type="protein sequence ID" value="MBM5572840.1"/>
    <property type="molecule type" value="Genomic_DNA"/>
</dbReference>
<dbReference type="InterPro" id="IPR018490">
    <property type="entry name" value="cNMP-bd_dom_sf"/>
</dbReference>
<dbReference type="SUPFAM" id="SSF54631">
    <property type="entry name" value="CBS-domain pair"/>
    <property type="match status" value="1"/>
</dbReference>
<dbReference type="Pfam" id="PF10335">
    <property type="entry name" value="DUF294_C"/>
    <property type="match status" value="1"/>
</dbReference>
<dbReference type="CDD" id="cd05401">
    <property type="entry name" value="NT_GlnE_GlnD_like"/>
    <property type="match status" value="1"/>
</dbReference>
<dbReference type="Proteomes" id="UP001195660">
    <property type="component" value="Unassembled WGS sequence"/>
</dbReference>
<dbReference type="SUPFAM" id="SSF51206">
    <property type="entry name" value="cAMP-binding domain-like"/>
    <property type="match status" value="1"/>
</dbReference>
<feature type="domain" description="Cyclic nucleotide-binding" evidence="2">
    <location>
        <begin position="12"/>
        <end position="126"/>
    </location>
</feature>
<evidence type="ECO:0000313" key="3">
    <source>
        <dbReference type="EMBL" id="MBM5572840.1"/>
    </source>
</evidence>
<proteinExistence type="predicted"/>
<dbReference type="PROSITE" id="PS50042">
    <property type="entry name" value="CNMP_BINDING_3"/>
    <property type="match status" value="1"/>
</dbReference>
<evidence type="ECO:0000256" key="1">
    <source>
        <dbReference type="ARBA" id="ARBA00023122"/>
    </source>
</evidence>
<dbReference type="Pfam" id="PF03445">
    <property type="entry name" value="DUF294"/>
    <property type="match status" value="1"/>
</dbReference>
<evidence type="ECO:0000259" key="2">
    <source>
        <dbReference type="PROSITE" id="PS50042"/>
    </source>
</evidence>
<dbReference type="Gene3D" id="3.10.580.10">
    <property type="entry name" value="CBS-domain"/>
    <property type="match status" value="1"/>
</dbReference>